<dbReference type="EMBL" id="JASBWR010000134">
    <property type="protein sequence ID" value="KAJ9092586.1"/>
    <property type="molecule type" value="Genomic_DNA"/>
</dbReference>
<organism evidence="1 2">
    <name type="scientific">Naganishia cerealis</name>
    <dbReference type="NCBI Taxonomy" id="610337"/>
    <lineage>
        <taxon>Eukaryota</taxon>
        <taxon>Fungi</taxon>
        <taxon>Dikarya</taxon>
        <taxon>Basidiomycota</taxon>
        <taxon>Agaricomycotina</taxon>
        <taxon>Tremellomycetes</taxon>
        <taxon>Filobasidiales</taxon>
        <taxon>Filobasidiaceae</taxon>
        <taxon>Naganishia</taxon>
    </lineage>
</organism>
<name>A0ACC2V0P1_9TREE</name>
<gene>
    <name evidence="1" type="ORF">QFC19_008694</name>
</gene>
<dbReference type="Proteomes" id="UP001241377">
    <property type="component" value="Unassembled WGS sequence"/>
</dbReference>
<sequence length="713" mass="78276">MQTSSIASAPQPLEPATTAQVAIRSSDDKPESSQQTISHAANQDSGREVRDAEKLDSASRGVDAVTKKKRAGSSDGQEDGGEKGRRPCDMCRKRKADNDGIKCRGCLNLDIPCTYLYVNKRPGRPSKKDLENVEKEKEKPGQGVGKDVGRGQKVSKGKQKKEASGAGRTSQQKPGTYASGSATTLPSPGPGPSFAATRPASATTLPSQQSQAKYLSPKEPTMTTLFSPTVDLETHTRPEKRQRTESQHSHRSQEHQQPSAQFDASFSWTPGLSIGSFGDSQKEDEYDGQRYRSHSQNQGQTADLFGHVRGYTPHPNTYQAINNEVGTNFNGSGPTPSYAGQMNLGENERSLQPFVPDFASFTGMNPNKPAEERVYTNQGSQSHQHQGHAGFSFLATSASVPTQSENTEPNQHFQHQSYLPHREDGSYPNHSHTQPYPDQPALVHHRASASHQPPGSVLMPDAFQDDTTASNGKISAAPLPACPQIEDVTSWSNVSFFISLHLRYQHAIMPIIHKPTFNNDLALRLDRKDEMFRAFLLSLGKYDLAATSPMDTDVYGILRWIERAQAQMRKVIQGLPDVLGPAPPHVTMAVTDQSEVFATQRANLLITAVSAEFALLDLKALADPTHDISSERELVGREMYSLLSSIPVEHLAANGESMRGKVLRIIIALLSNSASPEHWNQHVRDWWDIYSKVQFVQMIPMNVDLLLGSTNTL</sequence>
<evidence type="ECO:0000313" key="2">
    <source>
        <dbReference type="Proteomes" id="UP001241377"/>
    </source>
</evidence>
<accession>A0ACC2V0P1</accession>
<proteinExistence type="predicted"/>
<reference evidence="1" key="1">
    <citation type="submission" date="2023-04" db="EMBL/GenBank/DDBJ databases">
        <title>Draft Genome sequencing of Naganishia species isolated from polar environments using Oxford Nanopore Technology.</title>
        <authorList>
            <person name="Leo P."/>
            <person name="Venkateswaran K."/>
        </authorList>
    </citation>
    <scope>NUCLEOTIDE SEQUENCE</scope>
    <source>
        <strain evidence="1">MNA-CCFEE 5261</strain>
    </source>
</reference>
<keyword evidence="2" id="KW-1185">Reference proteome</keyword>
<evidence type="ECO:0000313" key="1">
    <source>
        <dbReference type="EMBL" id="KAJ9092586.1"/>
    </source>
</evidence>
<comment type="caution">
    <text evidence="1">The sequence shown here is derived from an EMBL/GenBank/DDBJ whole genome shotgun (WGS) entry which is preliminary data.</text>
</comment>
<protein>
    <submittedName>
        <fullName evidence="1">Uncharacterized protein</fullName>
    </submittedName>
</protein>